<evidence type="ECO:0000313" key="11">
    <source>
        <dbReference type="Proteomes" id="UP001497497"/>
    </source>
</evidence>
<accession>A0AAV2I7K7</accession>
<proteinExistence type="predicted"/>
<evidence type="ECO:0000256" key="1">
    <source>
        <dbReference type="ARBA" id="ARBA00004123"/>
    </source>
</evidence>
<evidence type="ECO:0000256" key="6">
    <source>
        <dbReference type="ARBA" id="ARBA00023242"/>
    </source>
</evidence>
<dbReference type="Gene3D" id="3.30.160.60">
    <property type="entry name" value="Classic Zinc Finger"/>
    <property type="match status" value="3"/>
</dbReference>
<name>A0AAV2I7K7_LYMST</name>
<keyword evidence="2" id="KW-0479">Metal-binding</keyword>
<dbReference type="FunFam" id="3.30.160.60:FF:000018">
    <property type="entry name" value="Krueppel-like factor 15"/>
    <property type="match status" value="1"/>
</dbReference>
<dbReference type="PANTHER" id="PTHR23235:SF120">
    <property type="entry name" value="KRUPPEL-LIKE FACTOR 15"/>
    <property type="match status" value="1"/>
</dbReference>
<keyword evidence="5" id="KW-0862">Zinc</keyword>
<evidence type="ECO:0000313" key="10">
    <source>
        <dbReference type="EMBL" id="CAL1542489.1"/>
    </source>
</evidence>
<dbReference type="GO" id="GO:0000981">
    <property type="term" value="F:DNA-binding transcription factor activity, RNA polymerase II-specific"/>
    <property type="evidence" value="ECO:0007669"/>
    <property type="project" value="TreeGrafter"/>
</dbReference>
<comment type="subcellular location">
    <subcellularLocation>
        <location evidence="1">Nucleus</location>
    </subcellularLocation>
</comment>
<dbReference type="GO" id="GO:0000978">
    <property type="term" value="F:RNA polymerase II cis-regulatory region sequence-specific DNA binding"/>
    <property type="evidence" value="ECO:0007669"/>
    <property type="project" value="TreeGrafter"/>
</dbReference>
<keyword evidence="11" id="KW-1185">Reference proteome</keyword>
<evidence type="ECO:0000256" key="2">
    <source>
        <dbReference type="ARBA" id="ARBA00022723"/>
    </source>
</evidence>
<dbReference type="Proteomes" id="UP001497497">
    <property type="component" value="Unassembled WGS sequence"/>
</dbReference>
<evidence type="ECO:0000256" key="8">
    <source>
        <dbReference type="SAM" id="MobiDB-lite"/>
    </source>
</evidence>
<dbReference type="AlphaFoldDB" id="A0AAV2I7K7"/>
<feature type="compositionally biased region" description="Low complexity" evidence="8">
    <location>
        <begin position="339"/>
        <end position="378"/>
    </location>
</feature>
<dbReference type="Pfam" id="PF00096">
    <property type="entry name" value="zf-C2H2"/>
    <property type="match status" value="3"/>
</dbReference>
<feature type="domain" description="C2H2-type" evidence="9">
    <location>
        <begin position="415"/>
        <end position="444"/>
    </location>
</feature>
<dbReference type="PANTHER" id="PTHR23235">
    <property type="entry name" value="KRUEPPEL-LIKE TRANSCRIPTION FACTOR"/>
    <property type="match status" value="1"/>
</dbReference>
<gene>
    <name evidence="10" type="ORF">GSLYS_00016065001</name>
</gene>
<reference evidence="10 11" key="1">
    <citation type="submission" date="2024-04" db="EMBL/GenBank/DDBJ databases">
        <authorList>
            <consortium name="Genoscope - CEA"/>
            <person name="William W."/>
        </authorList>
    </citation>
    <scope>NUCLEOTIDE SEQUENCE [LARGE SCALE GENOMIC DNA]</scope>
</reference>
<dbReference type="InterPro" id="IPR013087">
    <property type="entry name" value="Znf_C2H2_type"/>
</dbReference>
<feature type="domain" description="C2H2-type" evidence="9">
    <location>
        <begin position="385"/>
        <end position="414"/>
    </location>
</feature>
<evidence type="ECO:0000259" key="9">
    <source>
        <dbReference type="PROSITE" id="PS50157"/>
    </source>
</evidence>
<protein>
    <recommendedName>
        <fullName evidence="9">C2H2-type domain-containing protein</fullName>
    </recommendedName>
</protein>
<keyword evidence="6" id="KW-0539">Nucleus</keyword>
<dbReference type="InterPro" id="IPR036236">
    <property type="entry name" value="Znf_C2H2_sf"/>
</dbReference>
<evidence type="ECO:0000256" key="5">
    <source>
        <dbReference type="ARBA" id="ARBA00022833"/>
    </source>
</evidence>
<sequence length="471" mass="51906">MKEYGETLTMNEWSLLFSDDILSPFSDQKTLSELNDCPDPCEEFDFDPSIGLFSFSDDTIMQEYLFSRGTGFGCSDQTLGTFNNNSPPPTVCVKKEPSRQRDYDPIIGCQFDTERDYKNSRPLPHLEDAFGLNINHNNKFSSVSKSGRVNSASLGNVSIEMNFGCSIGEQSYSASPNVYSSCHSESSCSSASECSSGDTTEWGSAKEDNKDMVVLGVDISNLMHDYAMKSPPDQTSVAVTTKSRPYAFRPAITISQQPMVLYDPENARSCMYATASSPSHGLPSSDRIILTAGTSLLRKSSWFNNKIKANPGQRLPHGAGHRMTSTGIDPMLCTYQVQSQPASPSGSPSSVCSLDSSGSFSSSSPSSAPSPSISGQGSKMEEKIYPCTYQNCNKIYSKSSHLKAHLRRHTGEKPFHCGWPDCGWKFSRSDELARHKRSHSGVKPYKCDVCTKCFSRSDHLAKHRKVHRKNR</sequence>
<organism evidence="10 11">
    <name type="scientific">Lymnaea stagnalis</name>
    <name type="common">Great pond snail</name>
    <name type="synonym">Helix stagnalis</name>
    <dbReference type="NCBI Taxonomy" id="6523"/>
    <lineage>
        <taxon>Eukaryota</taxon>
        <taxon>Metazoa</taxon>
        <taxon>Spiralia</taxon>
        <taxon>Lophotrochozoa</taxon>
        <taxon>Mollusca</taxon>
        <taxon>Gastropoda</taxon>
        <taxon>Heterobranchia</taxon>
        <taxon>Euthyneura</taxon>
        <taxon>Panpulmonata</taxon>
        <taxon>Hygrophila</taxon>
        <taxon>Lymnaeoidea</taxon>
        <taxon>Lymnaeidae</taxon>
        <taxon>Lymnaea</taxon>
    </lineage>
</organism>
<dbReference type="SUPFAM" id="SSF57667">
    <property type="entry name" value="beta-beta-alpha zinc fingers"/>
    <property type="match status" value="2"/>
</dbReference>
<dbReference type="GO" id="GO:0008270">
    <property type="term" value="F:zinc ion binding"/>
    <property type="evidence" value="ECO:0007669"/>
    <property type="project" value="UniProtKB-KW"/>
</dbReference>
<evidence type="ECO:0000256" key="7">
    <source>
        <dbReference type="PROSITE-ProRule" id="PRU00042"/>
    </source>
</evidence>
<dbReference type="GO" id="GO:0005634">
    <property type="term" value="C:nucleus"/>
    <property type="evidence" value="ECO:0007669"/>
    <property type="project" value="UniProtKB-SubCell"/>
</dbReference>
<dbReference type="PROSITE" id="PS50157">
    <property type="entry name" value="ZINC_FINGER_C2H2_2"/>
    <property type="match status" value="3"/>
</dbReference>
<dbReference type="EMBL" id="CAXITT010000488">
    <property type="protein sequence ID" value="CAL1542489.1"/>
    <property type="molecule type" value="Genomic_DNA"/>
</dbReference>
<keyword evidence="4 7" id="KW-0863">Zinc-finger</keyword>
<comment type="caution">
    <text evidence="10">The sequence shown here is derived from an EMBL/GenBank/DDBJ whole genome shotgun (WGS) entry which is preliminary data.</text>
</comment>
<dbReference type="SMART" id="SM00355">
    <property type="entry name" value="ZnF_C2H2"/>
    <property type="match status" value="3"/>
</dbReference>
<dbReference type="FunFam" id="3.30.160.60:FF:000624">
    <property type="entry name" value="zinc finger protein 697"/>
    <property type="match status" value="1"/>
</dbReference>
<evidence type="ECO:0000256" key="3">
    <source>
        <dbReference type="ARBA" id="ARBA00022737"/>
    </source>
</evidence>
<feature type="domain" description="C2H2-type" evidence="9">
    <location>
        <begin position="445"/>
        <end position="471"/>
    </location>
</feature>
<keyword evidence="3" id="KW-0677">Repeat</keyword>
<dbReference type="PROSITE" id="PS00028">
    <property type="entry name" value="ZINC_FINGER_C2H2_1"/>
    <property type="match status" value="3"/>
</dbReference>
<dbReference type="FunFam" id="3.30.160.60:FF:000072">
    <property type="entry name" value="zinc finger protein 143 isoform X1"/>
    <property type="match status" value="1"/>
</dbReference>
<evidence type="ECO:0000256" key="4">
    <source>
        <dbReference type="ARBA" id="ARBA00022771"/>
    </source>
</evidence>
<feature type="region of interest" description="Disordered" evidence="8">
    <location>
        <begin position="337"/>
        <end position="378"/>
    </location>
</feature>